<keyword evidence="5" id="KW-0539">Nucleus</keyword>
<feature type="compositionally biased region" description="Polar residues" evidence="7">
    <location>
        <begin position="92"/>
        <end position="110"/>
    </location>
</feature>
<sequence>MPPGHHDQSKTKVLHKSPNPASAARQGPRKDHNQLQAECKRQRGRRHGVCRHLSLTAELRKQAESGEPKNQRPKEALQTKIQESHKSHRSLSGHQIDTTTENQHLTAQSQRPPAPRAPR</sequence>
<reference evidence="8 9" key="1">
    <citation type="submission" date="2023-05" db="EMBL/GenBank/DDBJ databases">
        <title>B98-5 Cell Line De Novo Hybrid Assembly: An Optical Mapping Approach.</title>
        <authorList>
            <person name="Kananen K."/>
            <person name="Auerbach J.A."/>
            <person name="Kautto E."/>
            <person name="Blachly J.S."/>
        </authorList>
    </citation>
    <scope>NUCLEOTIDE SEQUENCE [LARGE SCALE GENOMIC DNA]</scope>
    <source>
        <strain evidence="8">B95-8</strain>
        <tissue evidence="8">Cell line</tissue>
    </source>
</reference>
<keyword evidence="6" id="KW-0131">Cell cycle</keyword>
<feature type="compositionally biased region" description="Basic and acidic residues" evidence="7">
    <location>
        <begin position="1"/>
        <end position="10"/>
    </location>
</feature>
<dbReference type="Gene3D" id="6.10.250.90">
    <property type="match status" value="1"/>
</dbReference>
<name>A0ABQ9W9Z1_SAGOE</name>
<accession>A0ABQ9W9Z1</accession>
<evidence type="ECO:0000256" key="7">
    <source>
        <dbReference type="SAM" id="MobiDB-lite"/>
    </source>
</evidence>
<evidence type="ECO:0000313" key="8">
    <source>
        <dbReference type="EMBL" id="KAK2118460.1"/>
    </source>
</evidence>
<evidence type="ECO:0000256" key="5">
    <source>
        <dbReference type="ARBA" id="ARBA00023242"/>
    </source>
</evidence>
<protein>
    <submittedName>
        <fullName evidence="8">Uncharacterized protein</fullName>
    </submittedName>
</protein>
<feature type="compositionally biased region" description="Basic and acidic residues" evidence="7">
    <location>
        <begin position="58"/>
        <end position="85"/>
    </location>
</feature>
<dbReference type="SUPFAM" id="SSF75704">
    <property type="entry name" value="Mitotic arrest deficient-like 1, Mad1"/>
    <property type="match status" value="1"/>
</dbReference>
<feature type="region of interest" description="Disordered" evidence="7">
    <location>
        <begin position="1"/>
        <end position="119"/>
    </location>
</feature>
<keyword evidence="9" id="KW-1185">Reference proteome</keyword>
<dbReference type="InterPro" id="IPR008672">
    <property type="entry name" value="Mad1"/>
</dbReference>
<keyword evidence="3" id="KW-0132">Cell division</keyword>
<comment type="subcellular location">
    <subcellularLocation>
        <location evidence="1">Nucleus</location>
    </subcellularLocation>
</comment>
<proteinExistence type="inferred from homology"/>
<evidence type="ECO:0000313" key="9">
    <source>
        <dbReference type="Proteomes" id="UP001266305"/>
    </source>
</evidence>
<organism evidence="8 9">
    <name type="scientific">Saguinus oedipus</name>
    <name type="common">Cotton-top tamarin</name>
    <name type="synonym">Oedipomidas oedipus</name>
    <dbReference type="NCBI Taxonomy" id="9490"/>
    <lineage>
        <taxon>Eukaryota</taxon>
        <taxon>Metazoa</taxon>
        <taxon>Chordata</taxon>
        <taxon>Craniata</taxon>
        <taxon>Vertebrata</taxon>
        <taxon>Euteleostomi</taxon>
        <taxon>Mammalia</taxon>
        <taxon>Eutheria</taxon>
        <taxon>Euarchontoglires</taxon>
        <taxon>Primates</taxon>
        <taxon>Haplorrhini</taxon>
        <taxon>Platyrrhini</taxon>
        <taxon>Cebidae</taxon>
        <taxon>Callitrichinae</taxon>
        <taxon>Saguinus</taxon>
    </lineage>
</organism>
<gene>
    <name evidence="8" type="ORF">P7K49_005347</name>
</gene>
<dbReference type="Proteomes" id="UP001266305">
    <property type="component" value="Unassembled WGS sequence"/>
</dbReference>
<evidence type="ECO:0000256" key="2">
    <source>
        <dbReference type="ARBA" id="ARBA00008029"/>
    </source>
</evidence>
<dbReference type="PANTHER" id="PTHR23168">
    <property type="entry name" value="MITOTIC SPINDLE ASSEMBLY CHECKPOINT PROTEIN MAD1 MITOTIC ARREST DEFICIENT-LIKE PROTEIN 1"/>
    <property type="match status" value="1"/>
</dbReference>
<keyword evidence="4" id="KW-0498">Mitosis</keyword>
<dbReference type="Pfam" id="PF05557">
    <property type="entry name" value="MAD"/>
    <property type="match status" value="1"/>
</dbReference>
<evidence type="ECO:0000256" key="1">
    <source>
        <dbReference type="ARBA" id="ARBA00004123"/>
    </source>
</evidence>
<dbReference type="EMBL" id="JASSZA010000002">
    <property type="protein sequence ID" value="KAK2118460.1"/>
    <property type="molecule type" value="Genomic_DNA"/>
</dbReference>
<evidence type="ECO:0000256" key="3">
    <source>
        <dbReference type="ARBA" id="ARBA00022618"/>
    </source>
</evidence>
<comment type="caution">
    <text evidence="8">The sequence shown here is derived from an EMBL/GenBank/DDBJ whole genome shotgun (WGS) entry which is preliminary data.</text>
</comment>
<evidence type="ECO:0000256" key="4">
    <source>
        <dbReference type="ARBA" id="ARBA00022776"/>
    </source>
</evidence>
<evidence type="ECO:0000256" key="6">
    <source>
        <dbReference type="ARBA" id="ARBA00023306"/>
    </source>
</evidence>
<dbReference type="PANTHER" id="PTHR23168:SF0">
    <property type="entry name" value="MITOTIC SPINDLE ASSEMBLY CHECKPOINT PROTEIN MAD1"/>
    <property type="match status" value="1"/>
</dbReference>
<comment type="similarity">
    <text evidence="2">Belongs to the MAD1 family.</text>
</comment>
<feature type="compositionally biased region" description="Basic and acidic residues" evidence="7">
    <location>
        <begin position="28"/>
        <end position="41"/>
    </location>
</feature>